<dbReference type="PROSITE" id="PS50088">
    <property type="entry name" value="ANK_REPEAT"/>
    <property type="match status" value="2"/>
</dbReference>
<dbReference type="AlphaFoldDB" id="A0A183B3F9"/>
<keyword evidence="2 3" id="KW-0040">ANK repeat</keyword>
<dbReference type="PANTHER" id="PTHR24198">
    <property type="entry name" value="ANKYRIN REPEAT AND PROTEIN KINASE DOMAIN-CONTAINING PROTEIN"/>
    <property type="match status" value="1"/>
</dbReference>
<evidence type="ECO:0000256" key="1">
    <source>
        <dbReference type="ARBA" id="ARBA00022737"/>
    </source>
</evidence>
<feature type="repeat" description="ANK" evidence="3">
    <location>
        <begin position="95"/>
        <end position="127"/>
    </location>
</feature>
<dbReference type="Pfam" id="PF12796">
    <property type="entry name" value="Ank_2"/>
    <property type="match status" value="1"/>
</dbReference>
<evidence type="ECO:0000256" key="4">
    <source>
        <dbReference type="SAM" id="Phobius"/>
    </source>
</evidence>
<dbReference type="PANTHER" id="PTHR24198:SF194">
    <property type="entry name" value="INVERSIN-A"/>
    <property type="match status" value="1"/>
</dbReference>
<dbReference type="SUPFAM" id="SSF48403">
    <property type="entry name" value="Ankyrin repeat"/>
    <property type="match status" value="1"/>
</dbReference>
<evidence type="ECO:0000256" key="3">
    <source>
        <dbReference type="PROSITE-ProRule" id="PRU00023"/>
    </source>
</evidence>
<dbReference type="Pfam" id="PF00023">
    <property type="entry name" value="Ank"/>
    <property type="match status" value="1"/>
</dbReference>
<keyword evidence="4" id="KW-0812">Transmembrane</keyword>
<feature type="repeat" description="ANK" evidence="3">
    <location>
        <begin position="129"/>
        <end position="161"/>
    </location>
</feature>
<dbReference type="Gene3D" id="1.25.40.20">
    <property type="entry name" value="Ankyrin repeat-containing domain"/>
    <property type="match status" value="1"/>
</dbReference>
<dbReference type="InterPro" id="IPR036770">
    <property type="entry name" value="Ankyrin_rpt-contain_sf"/>
</dbReference>
<keyword evidence="1" id="KW-0677">Repeat</keyword>
<dbReference type="InterPro" id="IPR002110">
    <property type="entry name" value="Ankyrin_rpt"/>
</dbReference>
<name>A0A183B3F9_9TREM</name>
<sequence length="263" mass="30070">LLLFHQYTLAAYLSVSYPANEWTVSNLARRLQNSLSIKGSMNRLSKYLIEFPEVCHWQNSAGEYIAHLACQYGRSEVVMLLGRLDYNFNVEYNACGYLPIHIACYHKNVDCVLALHLCGADINATTESDLWTPLHIACQIGYLPLIHVLLRIGARTGVRNVFNQTPQDLARAMENEQVVTQNSGKQMNLYRNVASISLSFNVWPPCIDFLLWGSSYYSYMPFKFHLCETKPSYLLVFIVFVIHSISFMFITVNFNVFLCTIVP</sequence>
<feature type="transmembrane region" description="Helical" evidence="4">
    <location>
        <begin position="193"/>
        <end position="213"/>
    </location>
</feature>
<evidence type="ECO:0000256" key="2">
    <source>
        <dbReference type="ARBA" id="ARBA00023043"/>
    </source>
</evidence>
<dbReference type="SMART" id="SM00248">
    <property type="entry name" value="ANK"/>
    <property type="match status" value="3"/>
</dbReference>
<evidence type="ECO:0000313" key="5">
    <source>
        <dbReference type="WBParaSite" id="ECPE_0001378401-mRNA-1"/>
    </source>
</evidence>
<organism evidence="5">
    <name type="scientific">Echinostoma caproni</name>
    <dbReference type="NCBI Taxonomy" id="27848"/>
    <lineage>
        <taxon>Eukaryota</taxon>
        <taxon>Metazoa</taxon>
        <taxon>Spiralia</taxon>
        <taxon>Lophotrochozoa</taxon>
        <taxon>Platyhelminthes</taxon>
        <taxon>Trematoda</taxon>
        <taxon>Digenea</taxon>
        <taxon>Plagiorchiida</taxon>
        <taxon>Echinostomata</taxon>
        <taxon>Echinostomatoidea</taxon>
        <taxon>Echinostomatidae</taxon>
        <taxon>Echinostoma</taxon>
    </lineage>
</organism>
<dbReference type="WBParaSite" id="ECPE_0001378401-mRNA-1">
    <property type="protein sequence ID" value="ECPE_0001378401-mRNA-1"/>
    <property type="gene ID" value="ECPE_0001378401"/>
</dbReference>
<keyword evidence="4" id="KW-1133">Transmembrane helix</keyword>
<feature type="transmembrane region" description="Helical" evidence="4">
    <location>
        <begin position="233"/>
        <end position="258"/>
    </location>
</feature>
<dbReference type="PROSITE" id="PS50297">
    <property type="entry name" value="ANK_REP_REGION"/>
    <property type="match status" value="1"/>
</dbReference>
<proteinExistence type="predicted"/>
<accession>A0A183B3F9</accession>
<reference evidence="5" key="1">
    <citation type="submission" date="2016-06" db="UniProtKB">
        <authorList>
            <consortium name="WormBaseParasite"/>
        </authorList>
    </citation>
    <scope>IDENTIFICATION</scope>
</reference>
<keyword evidence="4" id="KW-0472">Membrane</keyword>
<protein>
    <submittedName>
        <fullName evidence="5">ANK_REP_REGION domain-containing protein</fullName>
    </submittedName>
</protein>